<dbReference type="KEGG" id="ome:OLMES_4496"/>
<dbReference type="EMBL" id="CP021425">
    <property type="protein sequence ID" value="ARU58492.1"/>
    <property type="molecule type" value="Genomic_DNA"/>
</dbReference>
<organism evidence="2 3">
    <name type="scientific">Oleiphilus messinensis</name>
    <dbReference type="NCBI Taxonomy" id="141451"/>
    <lineage>
        <taxon>Bacteria</taxon>
        <taxon>Pseudomonadati</taxon>
        <taxon>Pseudomonadota</taxon>
        <taxon>Gammaproteobacteria</taxon>
        <taxon>Oceanospirillales</taxon>
        <taxon>Oleiphilaceae</taxon>
        <taxon>Oleiphilus</taxon>
    </lineage>
</organism>
<evidence type="ECO:0000313" key="3">
    <source>
        <dbReference type="Proteomes" id="UP000196027"/>
    </source>
</evidence>
<sequence>MGKKYWFLVALISLCGCNDSGSGQNAVTTENASEPEIKSLQAQRMSTNNSLLRPPSDGLLPSNLRPPGA</sequence>
<proteinExistence type="predicted"/>
<feature type="region of interest" description="Disordered" evidence="1">
    <location>
        <begin position="43"/>
        <end position="69"/>
    </location>
</feature>
<name>A0A1Y0ID58_9GAMM</name>
<evidence type="ECO:0000256" key="1">
    <source>
        <dbReference type="SAM" id="MobiDB-lite"/>
    </source>
</evidence>
<protein>
    <recommendedName>
        <fullName evidence="4">Lipoprotein</fullName>
    </recommendedName>
</protein>
<dbReference type="AlphaFoldDB" id="A0A1Y0ID58"/>
<reference evidence="2 3" key="1">
    <citation type="submission" date="2017-05" db="EMBL/GenBank/DDBJ databases">
        <title>Genomic insights into alkan degradation activity of Oleiphilus messinensis.</title>
        <authorList>
            <person name="Kozyavkin S.A."/>
            <person name="Slesarev A.I."/>
            <person name="Golyshin P.N."/>
            <person name="Korzhenkov A."/>
            <person name="Golyshina O.N."/>
            <person name="Toshchakov S.V."/>
        </authorList>
    </citation>
    <scope>NUCLEOTIDE SEQUENCE [LARGE SCALE GENOMIC DNA]</scope>
    <source>
        <strain evidence="2 3">ME102</strain>
    </source>
</reference>
<evidence type="ECO:0000313" key="2">
    <source>
        <dbReference type="EMBL" id="ARU58492.1"/>
    </source>
</evidence>
<gene>
    <name evidence="2" type="ORF">OLMES_4496</name>
</gene>
<evidence type="ECO:0008006" key="4">
    <source>
        <dbReference type="Google" id="ProtNLM"/>
    </source>
</evidence>
<accession>A0A1Y0ID58</accession>
<dbReference type="Proteomes" id="UP000196027">
    <property type="component" value="Chromosome"/>
</dbReference>
<dbReference type="PROSITE" id="PS51257">
    <property type="entry name" value="PROKAR_LIPOPROTEIN"/>
    <property type="match status" value="1"/>
</dbReference>
<keyword evidence="3" id="KW-1185">Reference proteome</keyword>